<gene>
    <name evidence="2" type="ORF">ALC56_02111</name>
</gene>
<dbReference type="GO" id="GO:0036064">
    <property type="term" value="C:ciliary basal body"/>
    <property type="evidence" value="ECO:0007669"/>
    <property type="project" value="TreeGrafter"/>
</dbReference>
<dbReference type="PANTHER" id="PTHR28661:SF1">
    <property type="entry name" value="MICROTUBULE NUCLEATION FACTOR SSNA1"/>
    <property type="match status" value="1"/>
</dbReference>
<organism evidence="2 3">
    <name type="scientific">Trachymyrmex septentrionalis</name>
    <dbReference type="NCBI Taxonomy" id="34720"/>
    <lineage>
        <taxon>Eukaryota</taxon>
        <taxon>Metazoa</taxon>
        <taxon>Ecdysozoa</taxon>
        <taxon>Arthropoda</taxon>
        <taxon>Hexapoda</taxon>
        <taxon>Insecta</taxon>
        <taxon>Pterygota</taxon>
        <taxon>Neoptera</taxon>
        <taxon>Endopterygota</taxon>
        <taxon>Hymenoptera</taxon>
        <taxon>Apocrita</taxon>
        <taxon>Aculeata</taxon>
        <taxon>Formicoidea</taxon>
        <taxon>Formicidae</taxon>
        <taxon>Myrmicinae</taxon>
        <taxon>Trachymyrmex</taxon>
    </lineage>
</organism>
<dbReference type="InterPro" id="IPR033362">
    <property type="entry name" value="SSNA1_fam"/>
</dbReference>
<accession>A0A195FS01</accession>
<dbReference type="STRING" id="34720.A0A195FS01"/>
<dbReference type="AlphaFoldDB" id="A0A195FS01"/>
<keyword evidence="3" id="KW-1185">Reference proteome</keyword>
<evidence type="ECO:0000256" key="1">
    <source>
        <dbReference type="SAM" id="Coils"/>
    </source>
</evidence>
<protein>
    <submittedName>
        <fullName evidence="2">Sjoegren syndrome nuclear autoantigen 1 like protein</fullName>
    </submittedName>
</protein>
<sequence>MAHHAADMQTFNQEFVKCLEEMKLKRSQLQSLIQSQEEEKNNLQIEIEKMSHQLTYLNDSLTKKIAIRNEFDRAITETETAFIKILESSEILLNMLKKESVSLDQTLGSNNNDNNKQYR</sequence>
<dbReference type="EMBL" id="KQ981280">
    <property type="protein sequence ID" value="KYN43385.1"/>
    <property type="molecule type" value="Genomic_DNA"/>
</dbReference>
<feature type="coiled-coil region" evidence="1">
    <location>
        <begin position="19"/>
        <end position="53"/>
    </location>
</feature>
<evidence type="ECO:0000313" key="2">
    <source>
        <dbReference type="EMBL" id="KYN43385.1"/>
    </source>
</evidence>
<dbReference type="Proteomes" id="UP000078541">
    <property type="component" value="Unassembled WGS sequence"/>
</dbReference>
<dbReference type="OrthoDB" id="295355at2759"/>
<evidence type="ECO:0000313" key="3">
    <source>
        <dbReference type="Proteomes" id="UP000078541"/>
    </source>
</evidence>
<name>A0A195FS01_9HYME</name>
<reference evidence="2 3" key="1">
    <citation type="submission" date="2016-03" db="EMBL/GenBank/DDBJ databases">
        <title>Trachymyrmex septentrionalis WGS genome.</title>
        <authorList>
            <person name="Nygaard S."/>
            <person name="Hu H."/>
            <person name="Boomsma J."/>
            <person name="Zhang G."/>
        </authorList>
    </citation>
    <scope>NUCLEOTIDE SEQUENCE [LARGE SCALE GENOMIC DNA]</scope>
    <source>
        <strain evidence="2">Tsep2-gDNA-1</strain>
        <tissue evidence="2">Whole body</tissue>
    </source>
</reference>
<dbReference type="GO" id="GO:0005813">
    <property type="term" value="C:centrosome"/>
    <property type="evidence" value="ECO:0007669"/>
    <property type="project" value="TreeGrafter"/>
</dbReference>
<keyword evidence="1" id="KW-0175">Coiled coil</keyword>
<proteinExistence type="predicted"/>
<dbReference type="PANTHER" id="PTHR28661">
    <property type="entry name" value="SJOEGREN SYNDROME NUCLEAR AUTOANTIGEN 1"/>
    <property type="match status" value="1"/>
</dbReference>